<evidence type="ECO:0000256" key="8">
    <source>
        <dbReference type="ARBA" id="ARBA00031445"/>
    </source>
</evidence>
<dbReference type="Pfam" id="PF00534">
    <property type="entry name" value="Glycos_transf_1"/>
    <property type="match status" value="1"/>
</dbReference>
<evidence type="ECO:0000256" key="2">
    <source>
        <dbReference type="ARBA" id="ARBA00004196"/>
    </source>
</evidence>
<comment type="pathway">
    <text evidence="3">Bacterial outer membrane biogenesis; LPS core biosynthesis.</text>
</comment>
<evidence type="ECO:0000259" key="12">
    <source>
        <dbReference type="Pfam" id="PF00534"/>
    </source>
</evidence>
<evidence type="ECO:0000256" key="6">
    <source>
        <dbReference type="ARBA" id="ARBA00022519"/>
    </source>
</evidence>
<dbReference type="SUPFAM" id="SSF53756">
    <property type="entry name" value="UDP-Glycosyltransferase/glycogen phosphorylase"/>
    <property type="match status" value="2"/>
</dbReference>
<comment type="subcellular location">
    <subcellularLocation>
        <location evidence="2">Cell envelope</location>
    </subcellularLocation>
</comment>
<evidence type="ECO:0000256" key="4">
    <source>
        <dbReference type="ARBA" id="ARBA00012621"/>
    </source>
</evidence>
<dbReference type="EMBL" id="QKZL01000004">
    <property type="protein sequence ID" value="PZX17654.1"/>
    <property type="molecule type" value="Genomic_DNA"/>
</dbReference>
<protein>
    <recommendedName>
        <fullName evidence="5">3-deoxy-D-manno-octulosonic acid transferase</fullName>
        <ecNumber evidence="4">2.4.99.12</ecNumber>
    </recommendedName>
    <alternativeName>
        <fullName evidence="8">Lipid IV(A) 3-deoxy-D-manno-octulosonic acid transferase</fullName>
    </alternativeName>
</protein>
<dbReference type="Gene3D" id="3.40.50.11720">
    <property type="entry name" value="3-Deoxy-D-manno-octulosonic-acid transferase, N-terminal domain"/>
    <property type="match status" value="1"/>
</dbReference>
<dbReference type="EC" id="2.4.99.12" evidence="4"/>
<comment type="catalytic activity">
    <reaction evidence="9">
        <text>lipid IVA (E. coli) + CMP-3-deoxy-beta-D-manno-octulosonate = alpha-Kdo-(2-&gt;6)-lipid IVA (E. coli) + CMP + H(+)</text>
        <dbReference type="Rhea" id="RHEA:28066"/>
        <dbReference type="ChEBI" id="CHEBI:15378"/>
        <dbReference type="ChEBI" id="CHEBI:58603"/>
        <dbReference type="ChEBI" id="CHEBI:60364"/>
        <dbReference type="ChEBI" id="CHEBI:60377"/>
        <dbReference type="ChEBI" id="CHEBI:85987"/>
        <dbReference type="EC" id="2.4.99.12"/>
    </reaction>
</comment>
<evidence type="ECO:0000313" key="14">
    <source>
        <dbReference type="EMBL" id="PZX17654.1"/>
    </source>
</evidence>
<dbReference type="InterPro" id="IPR038107">
    <property type="entry name" value="Glycos_transf_N_sf"/>
</dbReference>
<evidence type="ECO:0000256" key="11">
    <source>
        <dbReference type="PIRSR" id="PIRSR639901-2"/>
    </source>
</evidence>
<dbReference type="InterPro" id="IPR007507">
    <property type="entry name" value="Glycos_transf_N"/>
</dbReference>
<keyword evidence="6" id="KW-0997">Cell inner membrane</keyword>
<accession>A0A2W7NLY1</accession>
<dbReference type="UniPathway" id="UPA00958"/>
<keyword evidence="15" id="KW-1185">Reference proteome</keyword>
<evidence type="ECO:0000256" key="10">
    <source>
        <dbReference type="PIRSR" id="PIRSR639901-1"/>
    </source>
</evidence>
<dbReference type="GO" id="GO:0009244">
    <property type="term" value="P:lipopolysaccharide core region biosynthetic process"/>
    <property type="evidence" value="ECO:0007669"/>
    <property type="project" value="UniProtKB-UniPathway"/>
</dbReference>
<proteinExistence type="predicted"/>
<sequence length="765" mass="82391">MSLAASVAFRLYRGAVTALGPIVTRRDAAKLATAGVSTERLAEREGHASLPRPDGPLVWLHAVSVGEAQSILGLAAALGASHEILITTTSASSAEIVASRLPPRARHQFAPLDTVPAVERFLEHWRPDLFVLTESELWPNQIAAAAARGIPVALVNARLSDRSLARWRRLRPLASHMMDRLGSVLAQDRRTAEGLVALGLPPERVEVTGTLKSAAPAPEADPTKLADLREVLGSRPLWLAASTHPGEEEIATAAHHRLRDDRPDLLLLLVPRHPDRGPAIAETLRAEGWAVARRGAGERPGAETEIYLADTLGEMGLWYRLARAVFLGGSFAPLGGHNPLEPVALGARVVTGPHITNFADIFNALFAEGSAERIEDPAALARSIGPLIDAPPAPKPQAIGPRPDEIAARLTALDSDPAFTDPVVIAPNLKRRLSGVTATIVRLVPLQARDIAIRATGPALPAHVPQIPLALLPLLPRRTRRVWHARRNTEMVAGLVLKHVLRKRLRLVFTSASQRRHTGFTKGLIARMDAVIATSEKSAAYLDRPATVIRHGIDTEGFAPAADRAVLRDLLGLPRDAILVGCYGRIRGSKGTDLFVEAMLPLLADHPRAVALVMGRAVEKDRRFEADLHARAAASGERFRFLPEVPVEAMADWYAALDLFVAPQRWEGFGLTPLEAMASGVPVVATRVGAFEELVADGRTGTLVPPDDAEALSRAIAPYLADPDLRTRHGAAARDHVARHFTLQGEADALVTLYRDLLKPPAPRT</sequence>
<evidence type="ECO:0000256" key="5">
    <source>
        <dbReference type="ARBA" id="ARBA00019077"/>
    </source>
</evidence>
<dbReference type="GO" id="GO:0005886">
    <property type="term" value="C:plasma membrane"/>
    <property type="evidence" value="ECO:0007669"/>
    <property type="project" value="TreeGrafter"/>
</dbReference>
<comment type="caution">
    <text evidence="14">The sequence shown here is derived from an EMBL/GenBank/DDBJ whole genome shotgun (WGS) entry which is preliminary data.</text>
</comment>
<name>A0A2W7NLY1_9RHOB</name>
<dbReference type="PANTHER" id="PTHR42755">
    <property type="entry name" value="3-DEOXY-MANNO-OCTULOSONATE CYTIDYLYLTRANSFERASE"/>
    <property type="match status" value="1"/>
</dbReference>
<dbReference type="GO" id="GO:0009245">
    <property type="term" value="P:lipid A biosynthetic process"/>
    <property type="evidence" value="ECO:0007669"/>
    <property type="project" value="TreeGrafter"/>
</dbReference>
<feature type="site" description="Transition state stabilizer" evidence="11">
    <location>
        <position position="134"/>
    </location>
</feature>
<organism evidence="14 15">
    <name type="scientific">Palleronia aestuarii</name>
    <dbReference type="NCBI Taxonomy" id="568105"/>
    <lineage>
        <taxon>Bacteria</taxon>
        <taxon>Pseudomonadati</taxon>
        <taxon>Pseudomonadota</taxon>
        <taxon>Alphaproteobacteria</taxon>
        <taxon>Rhodobacterales</taxon>
        <taxon>Roseobacteraceae</taxon>
        <taxon>Palleronia</taxon>
    </lineage>
</organism>
<dbReference type="OrthoDB" id="5490290at2"/>
<keyword evidence="6" id="KW-1003">Cell membrane</keyword>
<dbReference type="Proteomes" id="UP000248916">
    <property type="component" value="Unassembled WGS sequence"/>
</dbReference>
<evidence type="ECO:0000256" key="3">
    <source>
        <dbReference type="ARBA" id="ARBA00004713"/>
    </source>
</evidence>
<dbReference type="InterPro" id="IPR001296">
    <property type="entry name" value="Glyco_trans_1"/>
</dbReference>
<keyword evidence="7 14" id="KW-0808">Transferase</keyword>
<evidence type="ECO:0000256" key="9">
    <source>
        <dbReference type="ARBA" id="ARBA00049183"/>
    </source>
</evidence>
<feature type="active site" description="Proton acceptor" evidence="10">
    <location>
        <position position="67"/>
    </location>
</feature>
<comment type="function">
    <text evidence="1">Involved in lipopolysaccharide (LPS) biosynthesis. Catalyzes the transfer of 3-deoxy-D-manno-octulosonate (Kdo) residue(s) from CMP-Kdo to lipid IV(A), the tetraacyldisaccharide-1,4'-bisphosphate precursor of lipid A.</text>
</comment>
<dbReference type="GO" id="GO:0030313">
    <property type="term" value="C:cell envelope"/>
    <property type="evidence" value="ECO:0007669"/>
    <property type="project" value="UniProtKB-SubCell"/>
</dbReference>
<dbReference type="InterPro" id="IPR039901">
    <property type="entry name" value="Kdotransferase"/>
</dbReference>
<evidence type="ECO:0000259" key="13">
    <source>
        <dbReference type="Pfam" id="PF04413"/>
    </source>
</evidence>
<keyword evidence="6" id="KW-0472">Membrane</keyword>
<feature type="domain" description="3-deoxy-D-manno-octulosonic-acid transferase N-terminal" evidence="13">
    <location>
        <begin position="40"/>
        <end position="213"/>
    </location>
</feature>
<gene>
    <name evidence="14" type="ORF">LX81_01379</name>
</gene>
<evidence type="ECO:0000313" key="15">
    <source>
        <dbReference type="Proteomes" id="UP000248916"/>
    </source>
</evidence>
<dbReference type="AlphaFoldDB" id="A0A2W7NLY1"/>
<dbReference type="CDD" id="cd03801">
    <property type="entry name" value="GT4_PimA-like"/>
    <property type="match status" value="1"/>
</dbReference>
<dbReference type="Pfam" id="PF04413">
    <property type="entry name" value="Glycos_transf_N"/>
    <property type="match status" value="1"/>
</dbReference>
<dbReference type="Gene3D" id="3.40.50.2000">
    <property type="entry name" value="Glycogen Phosphorylase B"/>
    <property type="match status" value="3"/>
</dbReference>
<dbReference type="PANTHER" id="PTHR42755:SF1">
    <property type="entry name" value="3-DEOXY-D-MANNO-OCTULOSONIC ACID TRANSFERASE, MITOCHONDRIAL-RELATED"/>
    <property type="match status" value="1"/>
</dbReference>
<evidence type="ECO:0000256" key="1">
    <source>
        <dbReference type="ARBA" id="ARBA00003394"/>
    </source>
</evidence>
<reference evidence="14 15" key="1">
    <citation type="submission" date="2018-06" db="EMBL/GenBank/DDBJ databases">
        <title>Genomic Encyclopedia of Archaeal and Bacterial Type Strains, Phase II (KMG-II): from individual species to whole genera.</title>
        <authorList>
            <person name="Goeker M."/>
        </authorList>
    </citation>
    <scope>NUCLEOTIDE SEQUENCE [LARGE SCALE GENOMIC DNA]</scope>
    <source>
        <strain evidence="14 15">DSM 22009</strain>
    </source>
</reference>
<feature type="domain" description="Glycosyl transferase family 1" evidence="12">
    <location>
        <begin position="571"/>
        <end position="735"/>
    </location>
</feature>
<feature type="site" description="Transition state stabilizer" evidence="11">
    <location>
        <position position="212"/>
    </location>
</feature>
<dbReference type="GO" id="GO:0043842">
    <property type="term" value="F:Kdo transferase activity"/>
    <property type="evidence" value="ECO:0007669"/>
    <property type="project" value="UniProtKB-EC"/>
</dbReference>
<evidence type="ECO:0000256" key="7">
    <source>
        <dbReference type="ARBA" id="ARBA00022679"/>
    </source>
</evidence>